<evidence type="ECO:0000313" key="2">
    <source>
        <dbReference type="Proteomes" id="UP000193642"/>
    </source>
</evidence>
<comment type="caution">
    <text evidence="1">The sequence shown here is derived from an EMBL/GenBank/DDBJ whole genome shotgun (WGS) entry which is preliminary data.</text>
</comment>
<name>A0A1Y2BUY0_9FUNG</name>
<keyword evidence="2" id="KW-1185">Reference proteome</keyword>
<dbReference type="EMBL" id="MCGO01000047">
    <property type="protein sequence ID" value="ORY37915.1"/>
    <property type="molecule type" value="Genomic_DNA"/>
</dbReference>
<dbReference type="Proteomes" id="UP000193642">
    <property type="component" value="Unassembled WGS sequence"/>
</dbReference>
<organism evidence="1 2">
    <name type="scientific">Rhizoclosmatium globosum</name>
    <dbReference type="NCBI Taxonomy" id="329046"/>
    <lineage>
        <taxon>Eukaryota</taxon>
        <taxon>Fungi</taxon>
        <taxon>Fungi incertae sedis</taxon>
        <taxon>Chytridiomycota</taxon>
        <taxon>Chytridiomycota incertae sedis</taxon>
        <taxon>Chytridiomycetes</taxon>
        <taxon>Chytridiales</taxon>
        <taxon>Chytriomycetaceae</taxon>
        <taxon>Rhizoclosmatium</taxon>
    </lineage>
</organism>
<protein>
    <submittedName>
        <fullName evidence="1">Uncharacterized protein</fullName>
    </submittedName>
</protein>
<reference evidence="1 2" key="1">
    <citation type="submission" date="2016-07" db="EMBL/GenBank/DDBJ databases">
        <title>Pervasive Adenine N6-methylation of Active Genes in Fungi.</title>
        <authorList>
            <consortium name="DOE Joint Genome Institute"/>
            <person name="Mondo S.J."/>
            <person name="Dannebaum R.O."/>
            <person name="Kuo R.C."/>
            <person name="Labutti K."/>
            <person name="Haridas S."/>
            <person name="Kuo A."/>
            <person name="Salamov A."/>
            <person name="Ahrendt S.R."/>
            <person name="Lipzen A."/>
            <person name="Sullivan W."/>
            <person name="Andreopoulos W.B."/>
            <person name="Clum A."/>
            <person name="Lindquist E."/>
            <person name="Daum C."/>
            <person name="Ramamoorthy G.K."/>
            <person name="Gryganskyi A."/>
            <person name="Culley D."/>
            <person name="Magnuson J.K."/>
            <person name="James T.Y."/>
            <person name="O'Malley M.A."/>
            <person name="Stajich J.E."/>
            <person name="Spatafora J.W."/>
            <person name="Visel A."/>
            <person name="Grigoriev I.V."/>
        </authorList>
    </citation>
    <scope>NUCLEOTIDE SEQUENCE [LARGE SCALE GENOMIC DNA]</scope>
    <source>
        <strain evidence="1 2">JEL800</strain>
    </source>
</reference>
<evidence type="ECO:0000313" key="1">
    <source>
        <dbReference type="EMBL" id="ORY37915.1"/>
    </source>
</evidence>
<proteinExistence type="predicted"/>
<gene>
    <name evidence="1" type="ORF">BCR33DRAFT_440992</name>
</gene>
<accession>A0A1Y2BUY0</accession>
<sequence>MFILHGPRILMKIIRRVPVRRNQFDPPRKVRNGFRVHFDGRREGKGCGGVWTRIREPGVLQALEGCWTARGGLGEERRDEGLCERGESVYGWEETEKSFAERVYIDGSTVSRCFCYFGCLVDGIESEFASMHSFFHSHGGITLLPSCTHSFRSAHWFQLVL</sequence>
<dbReference type="AlphaFoldDB" id="A0A1Y2BUY0"/>